<dbReference type="Ensembl" id="ENSPLAT00000014844.1">
    <property type="protein sequence ID" value="ENSPLAP00000019935.1"/>
    <property type="gene ID" value="ENSPLAG00000002415.1"/>
</dbReference>
<reference evidence="1" key="2">
    <citation type="submission" date="2025-09" db="UniProtKB">
        <authorList>
            <consortium name="Ensembl"/>
        </authorList>
    </citation>
    <scope>IDENTIFICATION</scope>
</reference>
<protein>
    <submittedName>
        <fullName evidence="1">Uncharacterized protein</fullName>
    </submittedName>
</protein>
<evidence type="ECO:0000313" key="2">
    <source>
        <dbReference type="Proteomes" id="UP000261500"/>
    </source>
</evidence>
<reference evidence="1" key="1">
    <citation type="submission" date="2025-08" db="UniProtKB">
        <authorList>
            <consortium name="Ensembl"/>
        </authorList>
    </citation>
    <scope>IDENTIFICATION</scope>
</reference>
<keyword evidence="2" id="KW-1185">Reference proteome</keyword>
<dbReference type="AlphaFoldDB" id="A0A3B3V2F5"/>
<evidence type="ECO:0000313" key="1">
    <source>
        <dbReference type="Ensembl" id="ENSPLAP00000019935.1"/>
    </source>
</evidence>
<organism evidence="1 2">
    <name type="scientific">Poecilia latipinna</name>
    <name type="common">sailfin molly</name>
    <dbReference type="NCBI Taxonomy" id="48699"/>
    <lineage>
        <taxon>Eukaryota</taxon>
        <taxon>Metazoa</taxon>
        <taxon>Chordata</taxon>
        <taxon>Craniata</taxon>
        <taxon>Vertebrata</taxon>
        <taxon>Euteleostomi</taxon>
        <taxon>Actinopterygii</taxon>
        <taxon>Neopterygii</taxon>
        <taxon>Teleostei</taxon>
        <taxon>Neoteleostei</taxon>
        <taxon>Acanthomorphata</taxon>
        <taxon>Ovalentaria</taxon>
        <taxon>Atherinomorphae</taxon>
        <taxon>Cyprinodontiformes</taxon>
        <taxon>Poeciliidae</taxon>
        <taxon>Poeciliinae</taxon>
        <taxon>Poecilia</taxon>
    </lineage>
</organism>
<dbReference type="Proteomes" id="UP000261500">
    <property type="component" value="Unplaced"/>
</dbReference>
<dbReference type="SUPFAM" id="SSF52047">
    <property type="entry name" value="RNI-like"/>
    <property type="match status" value="1"/>
</dbReference>
<accession>A0A3B3V2F5</accession>
<dbReference type="GeneTree" id="ENSGT00940000173122"/>
<dbReference type="InterPro" id="IPR032675">
    <property type="entry name" value="LRR_dom_sf"/>
</dbReference>
<proteinExistence type="predicted"/>
<name>A0A3B3V2F5_9TELE</name>
<sequence>HSNNRIPPEGAIHLATGLKVNKAIKLLNINRSPIRSDGSHEILQSVQENQNSVMETLKLSDIPVNQDFEDLYKAVKEIFPTLRVKHGGTFGILRKALS</sequence>
<dbReference type="Gene3D" id="3.80.10.10">
    <property type="entry name" value="Ribonuclease Inhibitor"/>
    <property type="match status" value="1"/>
</dbReference>
<dbReference type="STRING" id="48699.ENSPLAP00000019935"/>